<keyword evidence="6" id="KW-0004">4Fe-4S</keyword>
<dbReference type="Pfam" id="PF08696">
    <property type="entry name" value="Dna2"/>
    <property type="match status" value="1"/>
</dbReference>
<feature type="compositionally biased region" description="Basic residues" evidence="23">
    <location>
        <begin position="39"/>
        <end position="52"/>
    </location>
</feature>
<dbReference type="EMBL" id="JH687553">
    <property type="protein sequence ID" value="EIN04726.1"/>
    <property type="molecule type" value="Genomic_DNA"/>
</dbReference>
<evidence type="ECO:0000256" key="9">
    <source>
        <dbReference type="ARBA" id="ARBA00022723"/>
    </source>
</evidence>
<dbReference type="eggNOG" id="KOG1805">
    <property type="taxonomic scope" value="Eukaryota"/>
</dbReference>
<dbReference type="GO" id="GO:0043139">
    <property type="term" value="F:5'-3' DNA helicase activity"/>
    <property type="evidence" value="ECO:0007669"/>
    <property type="project" value="TreeGrafter"/>
</dbReference>
<keyword evidence="10" id="KW-0547">Nucleotide-binding</keyword>
<dbReference type="InterPro" id="IPR047187">
    <property type="entry name" value="SF1_C_Upf1"/>
</dbReference>
<dbReference type="GO" id="GO:0006260">
    <property type="term" value="P:DNA replication"/>
    <property type="evidence" value="ECO:0007669"/>
    <property type="project" value="UniProtKB-KW"/>
</dbReference>
<evidence type="ECO:0000256" key="3">
    <source>
        <dbReference type="ARBA" id="ARBA00007913"/>
    </source>
</evidence>
<dbReference type="GO" id="GO:0005524">
    <property type="term" value="F:ATP binding"/>
    <property type="evidence" value="ECO:0007669"/>
    <property type="project" value="UniProtKB-KW"/>
</dbReference>
<evidence type="ECO:0000256" key="12">
    <source>
        <dbReference type="ARBA" id="ARBA00022763"/>
    </source>
</evidence>
<dbReference type="InterPro" id="IPR041677">
    <property type="entry name" value="DNA2/NAM7_AAA_11"/>
</dbReference>
<feature type="region of interest" description="Disordered" evidence="23">
    <location>
        <begin position="25"/>
        <end position="82"/>
    </location>
</feature>
<feature type="domain" description="DNA2/NAM7 helicase-like C-terminal" evidence="26">
    <location>
        <begin position="859"/>
        <end position="1069"/>
    </location>
</feature>
<keyword evidence="13" id="KW-0378">Hydrolase</keyword>
<feature type="domain" description="DNA2/NAM7 helicase helicase" evidence="25">
    <location>
        <begin position="731"/>
        <end position="835"/>
    </location>
</feature>
<dbReference type="GO" id="GO:0006281">
    <property type="term" value="P:DNA repair"/>
    <property type="evidence" value="ECO:0007669"/>
    <property type="project" value="UniProtKB-KW"/>
</dbReference>
<evidence type="ECO:0000256" key="5">
    <source>
        <dbReference type="ARBA" id="ARBA00021516"/>
    </source>
</evidence>
<keyword evidence="9" id="KW-0479">Metal-binding</keyword>
<keyword evidence="7" id="KW-0235">DNA replication</keyword>
<evidence type="ECO:0000256" key="19">
    <source>
        <dbReference type="ARBA" id="ARBA00023204"/>
    </source>
</evidence>
<keyword evidence="11" id="KW-0255">Endonuclease</keyword>
<evidence type="ECO:0000259" key="24">
    <source>
        <dbReference type="Pfam" id="PF08696"/>
    </source>
</evidence>
<evidence type="ECO:0000259" key="25">
    <source>
        <dbReference type="Pfam" id="PF13086"/>
    </source>
</evidence>
<evidence type="ECO:0000256" key="23">
    <source>
        <dbReference type="SAM" id="MobiDB-lite"/>
    </source>
</evidence>
<dbReference type="Gene3D" id="3.90.320.10">
    <property type="match status" value="1"/>
</dbReference>
<keyword evidence="15" id="KW-0067">ATP-binding</keyword>
<keyword evidence="18" id="KW-0238">DNA-binding</keyword>
<dbReference type="GO" id="GO:0003677">
    <property type="term" value="F:DNA binding"/>
    <property type="evidence" value="ECO:0007669"/>
    <property type="project" value="UniProtKB-KW"/>
</dbReference>
<evidence type="ECO:0000256" key="21">
    <source>
        <dbReference type="ARBA" id="ARBA00023268"/>
    </source>
</evidence>
<evidence type="ECO:0000256" key="10">
    <source>
        <dbReference type="ARBA" id="ARBA00022741"/>
    </source>
</evidence>
<dbReference type="PANTHER" id="PTHR43788">
    <property type="entry name" value="DNA2/NAM7 HELICASE FAMILY MEMBER"/>
    <property type="match status" value="1"/>
</dbReference>
<evidence type="ECO:0000256" key="6">
    <source>
        <dbReference type="ARBA" id="ARBA00022485"/>
    </source>
</evidence>
<evidence type="ECO:0000313" key="28">
    <source>
        <dbReference type="Proteomes" id="UP000054196"/>
    </source>
</evidence>
<evidence type="ECO:0000256" key="8">
    <source>
        <dbReference type="ARBA" id="ARBA00022722"/>
    </source>
</evidence>
<dbReference type="InterPro" id="IPR041679">
    <property type="entry name" value="DNA2/NAM7-like_C"/>
</dbReference>
<dbReference type="GO" id="GO:0046872">
    <property type="term" value="F:metal ion binding"/>
    <property type="evidence" value="ECO:0007669"/>
    <property type="project" value="UniProtKB-KW"/>
</dbReference>
<evidence type="ECO:0000259" key="26">
    <source>
        <dbReference type="Pfam" id="PF13087"/>
    </source>
</evidence>
<dbReference type="AlphaFoldDB" id="R7S5M1"/>
<evidence type="ECO:0000256" key="7">
    <source>
        <dbReference type="ARBA" id="ARBA00022705"/>
    </source>
</evidence>
<evidence type="ECO:0000256" key="18">
    <source>
        <dbReference type="ARBA" id="ARBA00023125"/>
    </source>
</evidence>
<dbReference type="GO" id="GO:0016887">
    <property type="term" value="F:ATP hydrolysis activity"/>
    <property type="evidence" value="ECO:0007669"/>
    <property type="project" value="RHEA"/>
</dbReference>
<comment type="catalytic activity">
    <reaction evidence="22">
        <text>ATP + H2O = ADP + phosphate + H(+)</text>
        <dbReference type="Rhea" id="RHEA:13065"/>
        <dbReference type="ChEBI" id="CHEBI:15377"/>
        <dbReference type="ChEBI" id="CHEBI:15378"/>
        <dbReference type="ChEBI" id="CHEBI:30616"/>
        <dbReference type="ChEBI" id="CHEBI:43474"/>
        <dbReference type="ChEBI" id="CHEBI:456216"/>
        <dbReference type="EC" id="3.6.4.12"/>
    </reaction>
</comment>
<dbReference type="InterPro" id="IPR027417">
    <property type="entry name" value="P-loop_NTPase"/>
</dbReference>
<dbReference type="GO" id="GO:0004519">
    <property type="term" value="F:endonuclease activity"/>
    <property type="evidence" value="ECO:0007669"/>
    <property type="project" value="UniProtKB-KW"/>
</dbReference>
<keyword evidence="14" id="KW-0347">Helicase</keyword>
<dbReference type="Pfam" id="PF13086">
    <property type="entry name" value="AAA_11"/>
    <property type="match status" value="1"/>
</dbReference>
<evidence type="ECO:0000256" key="16">
    <source>
        <dbReference type="ARBA" id="ARBA00023004"/>
    </source>
</evidence>
<evidence type="ECO:0000256" key="1">
    <source>
        <dbReference type="ARBA" id="ARBA00001966"/>
    </source>
</evidence>
<dbReference type="FunFam" id="3.40.50.300:FF:000789">
    <property type="entry name" value="DNA replication ATP-dependent helicase/nuclease DNA2"/>
    <property type="match status" value="1"/>
</dbReference>
<keyword evidence="28" id="KW-1185">Reference proteome</keyword>
<dbReference type="EC" id="3.6.4.12" evidence="4"/>
<dbReference type="CDD" id="cd22318">
    <property type="entry name" value="DNA2_N-like"/>
    <property type="match status" value="1"/>
</dbReference>
<keyword evidence="16" id="KW-0408">Iron</keyword>
<reference evidence="28" key="1">
    <citation type="journal article" date="2012" name="Science">
        <title>The Paleozoic origin of enzymatic lignin decomposition reconstructed from 31 fungal genomes.</title>
        <authorList>
            <person name="Floudas D."/>
            <person name="Binder M."/>
            <person name="Riley R."/>
            <person name="Barry K."/>
            <person name="Blanchette R.A."/>
            <person name="Henrissat B."/>
            <person name="Martinez A.T."/>
            <person name="Otillar R."/>
            <person name="Spatafora J.W."/>
            <person name="Yadav J.S."/>
            <person name="Aerts A."/>
            <person name="Benoit I."/>
            <person name="Boyd A."/>
            <person name="Carlson A."/>
            <person name="Copeland A."/>
            <person name="Coutinho P.M."/>
            <person name="de Vries R.P."/>
            <person name="Ferreira P."/>
            <person name="Findley K."/>
            <person name="Foster B."/>
            <person name="Gaskell J."/>
            <person name="Glotzer D."/>
            <person name="Gorecki P."/>
            <person name="Heitman J."/>
            <person name="Hesse C."/>
            <person name="Hori C."/>
            <person name="Igarashi K."/>
            <person name="Jurgens J.A."/>
            <person name="Kallen N."/>
            <person name="Kersten P."/>
            <person name="Kohler A."/>
            <person name="Kuees U."/>
            <person name="Kumar T.K.A."/>
            <person name="Kuo A."/>
            <person name="LaButti K."/>
            <person name="Larrondo L.F."/>
            <person name="Lindquist E."/>
            <person name="Ling A."/>
            <person name="Lombard V."/>
            <person name="Lucas S."/>
            <person name="Lundell T."/>
            <person name="Martin R."/>
            <person name="McLaughlin D.J."/>
            <person name="Morgenstern I."/>
            <person name="Morin E."/>
            <person name="Murat C."/>
            <person name="Nagy L.G."/>
            <person name="Nolan M."/>
            <person name="Ohm R.A."/>
            <person name="Patyshakuliyeva A."/>
            <person name="Rokas A."/>
            <person name="Ruiz-Duenas F.J."/>
            <person name="Sabat G."/>
            <person name="Salamov A."/>
            <person name="Samejima M."/>
            <person name="Schmutz J."/>
            <person name="Slot J.C."/>
            <person name="St John F."/>
            <person name="Stenlid J."/>
            <person name="Sun H."/>
            <person name="Sun S."/>
            <person name="Syed K."/>
            <person name="Tsang A."/>
            <person name="Wiebenga A."/>
            <person name="Young D."/>
            <person name="Pisabarro A."/>
            <person name="Eastwood D.C."/>
            <person name="Martin F."/>
            <person name="Cullen D."/>
            <person name="Grigoriev I.V."/>
            <person name="Hibbett D.S."/>
        </authorList>
    </citation>
    <scope>NUCLEOTIDE SEQUENCE [LARGE SCALE GENOMIC DNA]</scope>
    <source>
        <strain evidence="28">HHB-11173 SS5</strain>
    </source>
</reference>
<evidence type="ECO:0000256" key="22">
    <source>
        <dbReference type="ARBA" id="ARBA00047995"/>
    </source>
</evidence>
<dbReference type="HOGENOM" id="CLU_001666_2_3_1"/>
<feature type="compositionally biased region" description="Low complexity" evidence="23">
    <location>
        <begin position="58"/>
        <end position="69"/>
    </location>
</feature>
<comment type="subcellular location">
    <subcellularLocation>
        <location evidence="2">Nucleus</location>
    </subcellularLocation>
</comment>
<evidence type="ECO:0000256" key="11">
    <source>
        <dbReference type="ARBA" id="ARBA00022759"/>
    </source>
</evidence>
<evidence type="ECO:0000256" key="15">
    <source>
        <dbReference type="ARBA" id="ARBA00022840"/>
    </source>
</evidence>
<sequence length="1162" mass="129820">MPAPTRTAAEEAAFMSELLSGLDDSFFNSSSPLASPARHSPRKHPKKHHKRSSPAPRPRSTPLSPLSSRSPKKPTHKLENVQAADVDLAALTAGAEDWDWEDMLTPKKSRSPHKSHRDECTRCVVESIDELEQSAIYSTHSSTTQRRVVLHDDWAWTELEKGDVVNVLGSFKSDASGILSVDITSKNNIIIAHPDLLLTATALSNASQCRRKPLLSSLIRQASSESGASPSLVWGNMLHEVVQSCLKEGRWDEGFISSLINGVVRTPSGLSSLVTIGCDVEAAKKELNARAVGIKVFGERYIQQGNPREDAVLVNTRAKNGQKSLLAITALHDVEEDMWSPRWGLKGKIDASVQGVVEERTESPFTKTKMVASASTMTSSPFPFEIKTGRNVAGMEHRAQTMLYTLLMSERRAVESGLLYYTQSEEVVRVPAGRAEIRALLSVRNELAGWMDKRAKAKERDVVQIEDAARFLPETIDDERICKRCYVSDACMLYRRAVEDIEDVSSPIADIYFEKTGHLTVSHREFFKKWEQLISLEERDIVRFKKELWIMGAREREARGRCFADMVLDHAYVPPAAQAHHRIHQFTYRFVKQGGETDEAASLLNGHMGVGDAVTISVEPHLLALSRGFIVELTPTEVILGVDHELHLGRIAARTRTPTPDVLFRIDRDELFGGMSRVRDNLAHLFYQDGDKRRLGLVVDLKTPQFDWPDVEEDDEVEVLDDAYAKALEGMNPNQREAMDKVMAAQDYALILGMPGTGKTTVIVALIKELVRRGKTVLLTSYTHSAVDTILLKLLDAEFGILRLGNVDKVHRDVHKFTLAARKEANSVEELEKQMMTPPVVATTCLSIEQSDAKKGGFDVSLFRRLSDAHPHAVTDLAFQYRMNEDIMTLSNKLIYSDRLRCGSKEVAKRALILPRREQLTAMHKSSCGNSTCWIEHLLAESCKAVFVDTDLVPARDSKVGDLVQNEVEAELVYQTVRSLLAGGVREDQIGVISLYRQQIKLLSHLLQDHSGIEILTADRSQGRDKDCIIISMVKSNESGAVGELVKDWRRVNVSVTRARSKLIIFGSRSTLQSAPLLNEFFMLMADRKWIYNLPPGAHQMHRSLIPLTTRKRSSNVALLSEADPHSDRHEAKSNACSPKRARLDPRIIDARPLLKDLVNDI</sequence>
<gene>
    <name evidence="27" type="ORF">PUNSTDRAFT_75877</name>
</gene>
<keyword evidence="19" id="KW-0234">DNA repair</keyword>
<dbReference type="SUPFAM" id="SSF52540">
    <property type="entry name" value="P-loop containing nucleoside triphosphate hydrolases"/>
    <property type="match status" value="1"/>
</dbReference>
<evidence type="ECO:0000313" key="27">
    <source>
        <dbReference type="EMBL" id="EIN04726.1"/>
    </source>
</evidence>
<evidence type="ECO:0000256" key="20">
    <source>
        <dbReference type="ARBA" id="ARBA00023242"/>
    </source>
</evidence>
<dbReference type="RefSeq" id="XP_007388119.1">
    <property type="nucleotide sequence ID" value="XM_007388057.1"/>
</dbReference>
<dbReference type="OrthoDB" id="6513042at2759"/>
<comment type="cofactor">
    <cofactor evidence="1">
        <name>[4Fe-4S] cluster</name>
        <dbReference type="ChEBI" id="CHEBI:49883"/>
    </cofactor>
</comment>
<evidence type="ECO:0000256" key="17">
    <source>
        <dbReference type="ARBA" id="ARBA00023014"/>
    </source>
</evidence>
<name>R7S5M1_PUNST</name>
<comment type="similarity">
    <text evidence="3">Belongs to the DNA2/NAM7 helicase family.</text>
</comment>
<keyword evidence="8" id="KW-0540">Nuclease</keyword>
<dbReference type="InterPro" id="IPR011604">
    <property type="entry name" value="PDDEXK-like_dom_sf"/>
</dbReference>
<dbReference type="KEGG" id="psq:PUNSTDRAFT_75877"/>
<dbReference type="PANTHER" id="PTHR43788:SF8">
    <property type="entry name" value="DNA-BINDING PROTEIN SMUBP-2"/>
    <property type="match status" value="1"/>
</dbReference>
<organism evidence="27 28">
    <name type="scientific">Punctularia strigosozonata (strain HHB-11173)</name>
    <name type="common">White-rot fungus</name>
    <dbReference type="NCBI Taxonomy" id="741275"/>
    <lineage>
        <taxon>Eukaryota</taxon>
        <taxon>Fungi</taxon>
        <taxon>Dikarya</taxon>
        <taxon>Basidiomycota</taxon>
        <taxon>Agaricomycotina</taxon>
        <taxon>Agaricomycetes</taxon>
        <taxon>Corticiales</taxon>
        <taxon>Punctulariaceae</taxon>
        <taxon>Punctularia</taxon>
    </lineage>
</organism>
<evidence type="ECO:0000256" key="4">
    <source>
        <dbReference type="ARBA" id="ARBA00012551"/>
    </source>
</evidence>
<keyword evidence="21" id="KW-0511">Multifunctional enzyme</keyword>
<accession>R7S5M1</accession>
<dbReference type="InterPro" id="IPR050534">
    <property type="entry name" value="Coronavir_polyprotein_1ab"/>
</dbReference>
<feature type="domain" description="DNA replication factor Dna2 N-terminal" evidence="24">
    <location>
        <begin position="141"/>
        <end position="354"/>
    </location>
</feature>
<dbReference type="Pfam" id="PF13087">
    <property type="entry name" value="AAA_12"/>
    <property type="match status" value="1"/>
</dbReference>
<keyword evidence="12" id="KW-0227">DNA damage</keyword>
<dbReference type="GO" id="GO:0051539">
    <property type="term" value="F:4 iron, 4 sulfur cluster binding"/>
    <property type="evidence" value="ECO:0007669"/>
    <property type="project" value="UniProtKB-KW"/>
</dbReference>
<dbReference type="GeneID" id="18885611"/>
<keyword evidence="20" id="KW-0539">Nucleus</keyword>
<protein>
    <recommendedName>
        <fullName evidence="5">DNA replication ATP-dependent helicase/nuclease DNA2</fullName>
        <ecNumber evidence="4">3.6.4.12</ecNumber>
    </recommendedName>
</protein>
<dbReference type="Gene3D" id="3.40.50.300">
    <property type="entry name" value="P-loop containing nucleotide triphosphate hydrolases"/>
    <property type="match status" value="2"/>
</dbReference>
<proteinExistence type="inferred from homology"/>
<dbReference type="CDD" id="cd18808">
    <property type="entry name" value="SF1_C_Upf1"/>
    <property type="match status" value="1"/>
</dbReference>
<dbReference type="Proteomes" id="UP000054196">
    <property type="component" value="Unassembled WGS sequence"/>
</dbReference>
<keyword evidence="17" id="KW-0411">Iron-sulfur</keyword>
<dbReference type="InterPro" id="IPR014808">
    <property type="entry name" value="DNA_replication_fac_Dna2_N"/>
</dbReference>
<dbReference type="OMA" id="NYCEAAI"/>
<evidence type="ECO:0000256" key="2">
    <source>
        <dbReference type="ARBA" id="ARBA00004123"/>
    </source>
</evidence>
<evidence type="ECO:0000256" key="14">
    <source>
        <dbReference type="ARBA" id="ARBA00022806"/>
    </source>
</evidence>
<dbReference type="GO" id="GO:0005634">
    <property type="term" value="C:nucleus"/>
    <property type="evidence" value="ECO:0007669"/>
    <property type="project" value="UniProtKB-SubCell"/>
</dbReference>
<evidence type="ECO:0000256" key="13">
    <source>
        <dbReference type="ARBA" id="ARBA00022801"/>
    </source>
</evidence>